<dbReference type="GO" id="GO:0008654">
    <property type="term" value="P:phospholipid biosynthetic process"/>
    <property type="evidence" value="ECO:0007669"/>
    <property type="project" value="UniProtKB-KW"/>
</dbReference>
<comment type="pathway">
    <text evidence="4">Lipid metabolism.</text>
</comment>
<dbReference type="Proteomes" id="UP000005723">
    <property type="component" value="Unassembled WGS sequence"/>
</dbReference>
<evidence type="ECO:0000313" key="21">
    <source>
        <dbReference type="Proteomes" id="UP000005723"/>
    </source>
</evidence>
<comment type="catalytic activity">
    <reaction evidence="1 19">
        <text>a CDP-1,2-diacyl-sn-glycerol + H2O = a 1,2-diacyl-sn-glycero-3-phosphate + CMP + 2 H(+)</text>
        <dbReference type="Rhea" id="RHEA:15221"/>
        <dbReference type="ChEBI" id="CHEBI:15377"/>
        <dbReference type="ChEBI" id="CHEBI:15378"/>
        <dbReference type="ChEBI" id="CHEBI:58332"/>
        <dbReference type="ChEBI" id="CHEBI:58608"/>
        <dbReference type="ChEBI" id="CHEBI:60377"/>
        <dbReference type="EC" id="3.6.1.26"/>
    </reaction>
</comment>
<keyword evidence="14 19" id="KW-0472">Membrane</keyword>
<dbReference type="Pfam" id="PF02611">
    <property type="entry name" value="CDH"/>
    <property type="match status" value="1"/>
</dbReference>
<keyword evidence="9 19" id="KW-0444">Lipid biosynthesis</keyword>
<dbReference type="STRING" id="667129.HMPREF0758_1122"/>
<dbReference type="HAMAP" id="MF_00319">
    <property type="entry name" value="Cdh"/>
    <property type="match status" value="1"/>
</dbReference>
<dbReference type="AlphaFoldDB" id="D4DYX2"/>
<evidence type="ECO:0000256" key="1">
    <source>
        <dbReference type="ARBA" id="ARBA00001007"/>
    </source>
</evidence>
<comment type="similarity">
    <text evidence="5 19">Belongs to the Cdh family.</text>
</comment>
<evidence type="ECO:0000256" key="8">
    <source>
        <dbReference type="ARBA" id="ARBA00022475"/>
    </source>
</evidence>
<evidence type="ECO:0000256" key="3">
    <source>
        <dbReference type="ARBA" id="ARBA00004927"/>
    </source>
</evidence>
<comment type="subcellular location">
    <subcellularLocation>
        <location evidence="2 19">Cell membrane</location>
        <topology evidence="2 19">Single-pass membrane protein</topology>
    </subcellularLocation>
</comment>
<evidence type="ECO:0000256" key="5">
    <source>
        <dbReference type="ARBA" id="ARBA00006435"/>
    </source>
</evidence>
<keyword evidence="15 19" id="KW-0594">Phospholipid biosynthesis</keyword>
<evidence type="ECO:0000256" key="18">
    <source>
        <dbReference type="ARBA" id="ARBA00032892"/>
    </source>
</evidence>
<dbReference type="Gene3D" id="3.30.428.30">
    <property type="entry name" value="HIT family - CDH-like"/>
    <property type="match status" value="1"/>
</dbReference>
<dbReference type="HOGENOM" id="CLU_077117_0_1_6"/>
<dbReference type="GO" id="GO:0046342">
    <property type="term" value="P:CDP-diacylglycerol catabolic process"/>
    <property type="evidence" value="ECO:0007669"/>
    <property type="project" value="UniProtKB-UniRule"/>
</dbReference>
<evidence type="ECO:0000256" key="13">
    <source>
        <dbReference type="ARBA" id="ARBA00023098"/>
    </source>
</evidence>
<evidence type="ECO:0000256" key="7">
    <source>
        <dbReference type="ARBA" id="ARBA00019608"/>
    </source>
</evidence>
<evidence type="ECO:0000256" key="19">
    <source>
        <dbReference type="HAMAP-Rule" id="MF_00319"/>
    </source>
</evidence>
<dbReference type="InterPro" id="IPR036265">
    <property type="entry name" value="HIT-like_sf"/>
</dbReference>
<comment type="caution">
    <text evidence="20">The sequence shown here is derived from an EMBL/GenBank/DDBJ whole genome shotgun (WGS) entry which is preliminary data.</text>
</comment>
<dbReference type="EMBL" id="ADBY01000021">
    <property type="protein sequence ID" value="EFE97294.1"/>
    <property type="molecule type" value="Genomic_DNA"/>
</dbReference>
<proteinExistence type="inferred from homology"/>
<reference evidence="20 21" key="1">
    <citation type="submission" date="2010-01" db="EMBL/GenBank/DDBJ databases">
        <authorList>
            <person name="Muzny D."/>
            <person name="Qin X."/>
            <person name="Deng J."/>
            <person name="Jiang H."/>
            <person name="Liu Y."/>
            <person name="Qu J."/>
            <person name="Song X.-Z."/>
            <person name="Zhang L."/>
            <person name="Thornton R."/>
            <person name="Coyle M."/>
            <person name="Francisco L."/>
            <person name="Jackson L."/>
            <person name="Javaid M."/>
            <person name="Korchina V."/>
            <person name="Kovar C."/>
            <person name="Mata R."/>
            <person name="Mathew T."/>
            <person name="Ngo R."/>
            <person name="Nguyen L."/>
            <person name="Nguyen N."/>
            <person name="Okwuonu G."/>
            <person name="Ongeri F."/>
            <person name="Pham C."/>
            <person name="Simmons D."/>
            <person name="Wilczek-Boney K."/>
            <person name="Hale W."/>
            <person name="Jakkamsetti A."/>
            <person name="Pham P."/>
            <person name="Ruth R."/>
            <person name="San Lucas F."/>
            <person name="Warren J."/>
            <person name="Zhang J."/>
            <person name="Zhao Z."/>
            <person name="Zhou C."/>
            <person name="Zhu D."/>
            <person name="Lee S."/>
            <person name="Bess C."/>
            <person name="Blankenburg K."/>
            <person name="Forbes L."/>
            <person name="Fu Q."/>
            <person name="Gubbala S."/>
            <person name="Hirani K."/>
            <person name="Jayaseelan J.C."/>
            <person name="Lara F."/>
            <person name="Munidasa M."/>
            <person name="Palculict T."/>
            <person name="Patil S."/>
            <person name="Pu L.-L."/>
            <person name="Saada N."/>
            <person name="Tang L."/>
            <person name="Weissenberger G."/>
            <person name="Zhu Y."/>
            <person name="Hemphill L."/>
            <person name="Shang Y."/>
            <person name="Youmans B."/>
            <person name="Ayvaz T."/>
            <person name="Ross M."/>
            <person name="Santibanez J."/>
            <person name="Aqrawi P."/>
            <person name="Gross S."/>
            <person name="Joshi V."/>
            <person name="Fowler G."/>
            <person name="Nazareth L."/>
            <person name="Reid J."/>
            <person name="Worley K."/>
            <person name="Petrosino J."/>
            <person name="Highlander S."/>
            <person name="Gibbs R."/>
        </authorList>
    </citation>
    <scope>NUCLEOTIDE SEQUENCE [LARGE SCALE GENOMIC DNA]</scope>
    <source>
        <strain evidence="20 21">DSM 4582</strain>
    </source>
</reference>
<dbReference type="PIRSF" id="PIRSF001273">
    <property type="entry name" value="CDH"/>
    <property type="match status" value="1"/>
</dbReference>
<evidence type="ECO:0000256" key="6">
    <source>
        <dbReference type="ARBA" id="ARBA00012375"/>
    </source>
</evidence>
<evidence type="ECO:0000256" key="4">
    <source>
        <dbReference type="ARBA" id="ARBA00005189"/>
    </source>
</evidence>
<comment type="pathway">
    <text evidence="3 19">Phospholipid metabolism; CDP-diacylglycerol degradation; phosphatidate from CDP-diacylglycerol: step 1/1.</text>
</comment>
<evidence type="ECO:0000256" key="9">
    <source>
        <dbReference type="ARBA" id="ARBA00022516"/>
    </source>
</evidence>
<evidence type="ECO:0000313" key="20">
    <source>
        <dbReference type="EMBL" id="EFE97294.1"/>
    </source>
</evidence>
<dbReference type="UniPathway" id="UPA00609">
    <property type="reaction ID" value="UER00664"/>
</dbReference>
<dbReference type="GO" id="GO:0008715">
    <property type="term" value="F:CDP-diacylglycerol diphosphatase activity"/>
    <property type="evidence" value="ECO:0007669"/>
    <property type="project" value="UniProtKB-UniRule"/>
</dbReference>
<keyword evidence="10 19" id="KW-0812">Transmembrane</keyword>
<keyword evidence="8 19" id="KW-1003">Cell membrane</keyword>
<feature type="transmembrane region" description="Helical" evidence="19">
    <location>
        <begin position="35"/>
        <end position="54"/>
    </location>
</feature>
<evidence type="ECO:0000256" key="17">
    <source>
        <dbReference type="ARBA" id="ARBA00032888"/>
    </source>
</evidence>
<gene>
    <name evidence="19 20" type="primary">cdh</name>
    <name evidence="20" type="ORF">HMPREF0758_1122</name>
</gene>
<sequence length="282" mass="31462">MCGATLPTALFFVTKAVYPAILLNNASVIMSLRRWFLLLFMLLALAVVAIYWWLKPSHPDALWRIVSQQCLPNQQQRHHPAPCTQVDRAAGFVVLKDRNGPLQYLLMPTAKITGIESPQLLATTTPNFFQQAWQARRFMAQKYAKPIDDADISLAINSEYGRTQNQLHIHISCLSPAIKSRLTQLAPGVGQRWQSLPGGLLNHDYLARRVTPEQLAQQGAFRLLASGVADAEQHMGRFGLAMTALPDGDFLLLATERNLLRLNLASAEEIQDHHCRLLSPAP</sequence>
<protein>
    <recommendedName>
        <fullName evidence="7 19">CDP-diacylglycerol pyrophosphatase</fullName>
        <ecNumber evidence="6 19">3.6.1.26</ecNumber>
    </recommendedName>
    <alternativeName>
        <fullName evidence="17 19">CDP-diacylglycerol phosphatidylhydrolase</fullName>
    </alternativeName>
    <alternativeName>
        <fullName evidence="18 19">CDP-diglyceride hydrolase</fullName>
    </alternativeName>
</protein>
<dbReference type="InterPro" id="IPR003763">
    <property type="entry name" value="CDP-diacylglyc_Pase"/>
</dbReference>
<dbReference type="EC" id="3.6.1.26" evidence="6 19"/>
<organism evidence="20 21">
    <name type="scientific">Serratia odorifera DSM 4582</name>
    <dbReference type="NCBI Taxonomy" id="667129"/>
    <lineage>
        <taxon>Bacteria</taxon>
        <taxon>Pseudomonadati</taxon>
        <taxon>Pseudomonadota</taxon>
        <taxon>Gammaproteobacteria</taxon>
        <taxon>Enterobacterales</taxon>
        <taxon>Yersiniaceae</taxon>
        <taxon>Serratia</taxon>
    </lineage>
</organism>
<evidence type="ECO:0000256" key="2">
    <source>
        <dbReference type="ARBA" id="ARBA00004162"/>
    </source>
</evidence>
<evidence type="ECO:0000256" key="15">
    <source>
        <dbReference type="ARBA" id="ARBA00023209"/>
    </source>
</evidence>
<keyword evidence="16 19" id="KW-1208">Phospholipid metabolism</keyword>
<dbReference type="GO" id="GO:0005886">
    <property type="term" value="C:plasma membrane"/>
    <property type="evidence" value="ECO:0007669"/>
    <property type="project" value="UniProtKB-SubCell"/>
</dbReference>
<name>D4DYX2_SEROD</name>
<evidence type="ECO:0000256" key="16">
    <source>
        <dbReference type="ARBA" id="ARBA00023264"/>
    </source>
</evidence>
<dbReference type="SUPFAM" id="SSF54197">
    <property type="entry name" value="HIT-like"/>
    <property type="match status" value="1"/>
</dbReference>
<evidence type="ECO:0000256" key="11">
    <source>
        <dbReference type="ARBA" id="ARBA00022801"/>
    </source>
</evidence>
<keyword evidence="13 19" id="KW-0443">Lipid metabolism</keyword>
<keyword evidence="12 19" id="KW-1133">Transmembrane helix</keyword>
<evidence type="ECO:0000256" key="14">
    <source>
        <dbReference type="ARBA" id="ARBA00023136"/>
    </source>
</evidence>
<dbReference type="NCBIfam" id="NF003986">
    <property type="entry name" value="PRK05471.1-5"/>
    <property type="match status" value="1"/>
</dbReference>
<evidence type="ECO:0000256" key="12">
    <source>
        <dbReference type="ARBA" id="ARBA00022989"/>
    </source>
</evidence>
<accession>D4DYX2</accession>
<keyword evidence="11 19" id="KW-0378">Hydrolase</keyword>
<keyword evidence="21" id="KW-1185">Reference proteome</keyword>
<evidence type="ECO:0000256" key="10">
    <source>
        <dbReference type="ARBA" id="ARBA00022692"/>
    </source>
</evidence>